<accession>U5QCJ5</accession>
<dbReference type="KEGG" id="glj:GKIL_0395"/>
<dbReference type="Gene3D" id="1.10.260.40">
    <property type="entry name" value="lambda repressor-like DNA-binding domains"/>
    <property type="match status" value="1"/>
</dbReference>
<dbReference type="SUPFAM" id="SSF47413">
    <property type="entry name" value="lambda repressor-like DNA-binding domains"/>
    <property type="match status" value="1"/>
</dbReference>
<dbReference type="InterPro" id="IPR001387">
    <property type="entry name" value="Cro/C1-type_HTH"/>
</dbReference>
<dbReference type="Proteomes" id="UP000017396">
    <property type="component" value="Chromosome"/>
</dbReference>
<dbReference type="EMBL" id="CP003587">
    <property type="protein sequence ID" value="AGY56642.1"/>
    <property type="molecule type" value="Genomic_DNA"/>
</dbReference>
<dbReference type="CDD" id="cd00093">
    <property type="entry name" value="HTH_XRE"/>
    <property type="match status" value="1"/>
</dbReference>
<dbReference type="STRING" id="1183438.GKIL_0395"/>
<dbReference type="InterPro" id="IPR010982">
    <property type="entry name" value="Lambda_DNA-bd_dom_sf"/>
</dbReference>
<name>U5QCJ5_GLOK1</name>
<dbReference type="Pfam" id="PF13560">
    <property type="entry name" value="HTH_31"/>
    <property type="match status" value="1"/>
</dbReference>
<protein>
    <submittedName>
        <fullName evidence="2">Transcriptional regulator</fullName>
    </submittedName>
</protein>
<reference evidence="2 3" key="1">
    <citation type="journal article" date="2013" name="PLoS ONE">
        <title>Cultivation and Complete Genome Sequencing of Gloeobacter kilaueensis sp. nov., from a Lava Cave in Kilauea Caldera, Hawai'i.</title>
        <authorList>
            <person name="Saw J.H."/>
            <person name="Schatz M."/>
            <person name="Brown M.V."/>
            <person name="Kunkel D.D."/>
            <person name="Foster J.S."/>
            <person name="Shick H."/>
            <person name="Christensen S."/>
            <person name="Hou S."/>
            <person name="Wan X."/>
            <person name="Donachie S.P."/>
        </authorList>
    </citation>
    <scope>NUCLEOTIDE SEQUENCE [LARGE SCALE GENOMIC DNA]</scope>
    <source>
        <strain evidence="3">JS</strain>
    </source>
</reference>
<gene>
    <name evidence="2" type="ORF">GKIL_0395</name>
</gene>
<evidence type="ECO:0000259" key="1">
    <source>
        <dbReference type="PROSITE" id="PS50943"/>
    </source>
</evidence>
<evidence type="ECO:0000313" key="3">
    <source>
        <dbReference type="Proteomes" id="UP000017396"/>
    </source>
</evidence>
<feature type="domain" description="HTH cro/C1-type" evidence="1">
    <location>
        <begin position="4"/>
        <end position="59"/>
    </location>
</feature>
<dbReference type="SMART" id="SM00530">
    <property type="entry name" value="HTH_XRE"/>
    <property type="match status" value="1"/>
</dbReference>
<dbReference type="AlphaFoldDB" id="U5QCJ5"/>
<dbReference type="PROSITE" id="PS50943">
    <property type="entry name" value="HTH_CROC1"/>
    <property type="match status" value="1"/>
</dbReference>
<dbReference type="HOGENOM" id="CLU_066192_62_3_3"/>
<keyword evidence="3" id="KW-1185">Reference proteome</keyword>
<evidence type="ECO:0000313" key="2">
    <source>
        <dbReference type="EMBL" id="AGY56642.1"/>
    </source>
</evidence>
<dbReference type="GO" id="GO:0003677">
    <property type="term" value="F:DNA binding"/>
    <property type="evidence" value="ECO:0007669"/>
    <property type="project" value="InterPro"/>
</dbReference>
<sequence length="75" mass="8277">MSNVAELRKGANLTQRQLADLVGVTEATIANWETGRSGLEWFVRLDRLCKALRCAPVDLYRIEESQAAEDQGGQG</sequence>
<proteinExistence type="predicted"/>
<organism evidence="2 3">
    <name type="scientific">Gloeobacter kilaueensis (strain ATCC BAA-2537 / CCAP 1431/1 / ULC 316 / JS1)</name>
    <dbReference type="NCBI Taxonomy" id="1183438"/>
    <lineage>
        <taxon>Bacteria</taxon>
        <taxon>Bacillati</taxon>
        <taxon>Cyanobacteriota</taxon>
        <taxon>Cyanophyceae</taxon>
        <taxon>Gloeobacterales</taxon>
        <taxon>Gloeobacteraceae</taxon>
        <taxon>Gloeobacter</taxon>
    </lineage>
</organism>
<dbReference type="eggNOG" id="COG3655">
    <property type="taxonomic scope" value="Bacteria"/>
</dbReference>